<dbReference type="EMBL" id="MU006288">
    <property type="protein sequence ID" value="KAF2856777.1"/>
    <property type="molecule type" value="Genomic_DNA"/>
</dbReference>
<dbReference type="Pfam" id="PF01494">
    <property type="entry name" value="FAD_binding_3"/>
    <property type="match status" value="1"/>
</dbReference>
<keyword evidence="4" id="KW-0560">Oxidoreductase</keyword>
<dbReference type="AlphaFoldDB" id="A0A6A7BPG2"/>
<dbReference type="GO" id="GO:0004497">
    <property type="term" value="F:monooxygenase activity"/>
    <property type="evidence" value="ECO:0007669"/>
    <property type="project" value="InterPro"/>
</dbReference>
<organism evidence="7 8">
    <name type="scientific">Plenodomus tracheiphilus IPT5</name>
    <dbReference type="NCBI Taxonomy" id="1408161"/>
    <lineage>
        <taxon>Eukaryota</taxon>
        <taxon>Fungi</taxon>
        <taxon>Dikarya</taxon>
        <taxon>Ascomycota</taxon>
        <taxon>Pezizomycotina</taxon>
        <taxon>Dothideomycetes</taxon>
        <taxon>Pleosporomycetidae</taxon>
        <taxon>Pleosporales</taxon>
        <taxon>Pleosporineae</taxon>
        <taxon>Leptosphaeriaceae</taxon>
        <taxon>Plenodomus</taxon>
    </lineage>
</organism>
<dbReference type="Gene3D" id="3.50.50.60">
    <property type="entry name" value="FAD/NAD(P)-binding domain"/>
    <property type="match status" value="1"/>
</dbReference>
<dbReference type="PANTHER" id="PTHR47356:SF2">
    <property type="entry name" value="FAD-BINDING DOMAIN-CONTAINING PROTEIN-RELATED"/>
    <property type="match status" value="1"/>
</dbReference>
<keyword evidence="3" id="KW-0274">FAD</keyword>
<keyword evidence="2" id="KW-0285">Flavoprotein</keyword>
<dbReference type="Proteomes" id="UP000799423">
    <property type="component" value="Unassembled WGS sequence"/>
</dbReference>
<dbReference type="PRINTS" id="PR00420">
    <property type="entry name" value="RNGMNOXGNASE"/>
</dbReference>
<evidence type="ECO:0000256" key="1">
    <source>
        <dbReference type="ARBA" id="ARBA00007992"/>
    </source>
</evidence>
<evidence type="ECO:0000313" key="8">
    <source>
        <dbReference type="Proteomes" id="UP000799423"/>
    </source>
</evidence>
<dbReference type="InterPro" id="IPR050562">
    <property type="entry name" value="FAD_mOase_fung"/>
</dbReference>
<dbReference type="InterPro" id="IPR036188">
    <property type="entry name" value="FAD/NAD-bd_sf"/>
</dbReference>
<reference evidence="7" key="1">
    <citation type="submission" date="2020-01" db="EMBL/GenBank/DDBJ databases">
        <authorList>
            <consortium name="DOE Joint Genome Institute"/>
            <person name="Haridas S."/>
            <person name="Albert R."/>
            <person name="Binder M."/>
            <person name="Bloem J."/>
            <person name="Labutti K."/>
            <person name="Salamov A."/>
            <person name="Andreopoulos B."/>
            <person name="Baker S.E."/>
            <person name="Barry K."/>
            <person name="Bills G."/>
            <person name="Bluhm B.H."/>
            <person name="Cannon C."/>
            <person name="Castanera R."/>
            <person name="Culley D.E."/>
            <person name="Daum C."/>
            <person name="Ezra D."/>
            <person name="Gonzalez J.B."/>
            <person name="Henrissat B."/>
            <person name="Kuo A."/>
            <person name="Liang C."/>
            <person name="Lipzen A."/>
            <person name="Lutzoni F."/>
            <person name="Magnuson J."/>
            <person name="Mondo S."/>
            <person name="Nolan M."/>
            <person name="Ohm R."/>
            <person name="Pangilinan J."/>
            <person name="Park H.-J."/>
            <person name="Ramirez L."/>
            <person name="Alfaro M."/>
            <person name="Sun H."/>
            <person name="Tritt A."/>
            <person name="Yoshinaga Y."/>
            <person name="Zwiers L.-H."/>
            <person name="Turgeon B.G."/>
            <person name="Goodwin S.B."/>
            <person name="Spatafora J.W."/>
            <person name="Crous P.W."/>
            <person name="Grigoriev I.V."/>
        </authorList>
    </citation>
    <scope>NUCLEOTIDE SEQUENCE</scope>
    <source>
        <strain evidence="7">IPT5</strain>
    </source>
</reference>
<sequence>MAQAVDVAPSRPFKILIIGAGFVGLSLSHALQLADIDHIVLEKHDQVVSVRGAALIIWPGVARIFDQFGFLDKILKTITPVRKEYTRWPDGSVQQVGTSLQDMSKLFQTEAILTDRETCVTHLYENLPDKSKVHTGRRLDRIEHTPTGVRVHLTDGSVEEGDIVIGADGVHSDVRSQMWDFASKHDPKAVPESDRSALFSDYGALFCTCVQQDSFGLSPVETNIILGHDATKLMFTQKGKTYWAVIFRDGHSQPPKKRPISEESAKILAQRFADLQFTETLKFRDLWENRLNYGLLNIEEGILEKWHAGRIVLVGDSACKMTSELGFGANIAIESAITLANILHRELKANPNRHFTHPNSRPSSGYVELSGQVTRMYSYQTLFSRLLVGYVSPWIQHSQFMKLAESISRAPKLDYVPVRTMNEDAEGWKLAKKGAINARGGWRMHVLLTSTVGVAIAYAVSAGFLGRT</sequence>
<keyword evidence="5" id="KW-0812">Transmembrane</keyword>
<keyword evidence="8" id="KW-1185">Reference proteome</keyword>
<dbReference type="PANTHER" id="PTHR47356">
    <property type="entry name" value="FAD-DEPENDENT MONOOXYGENASE ASQG-RELATED"/>
    <property type="match status" value="1"/>
</dbReference>
<accession>A0A6A7BPG2</accession>
<feature type="domain" description="FAD-binding" evidence="6">
    <location>
        <begin position="14"/>
        <end position="353"/>
    </location>
</feature>
<keyword evidence="5" id="KW-0472">Membrane</keyword>
<evidence type="ECO:0000313" key="7">
    <source>
        <dbReference type="EMBL" id="KAF2856777.1"/>
    </source>
</evidence>
<dbReference type="OrthoDB" id="2431938at2759"/>
<feature type="transmembrane region" description="Helical" evidence="5">
    <location>
        <begin position="442"/>
        <end position="465"/>
    </location>
</feature>
<keyword evidence="5" id="KW-1133">Transmembrane helix</keyword>
<evidence type="ECO:0000256" key="5">
    <source>
        <dbReference type="SAM" id="Phobius"/>
    </source>
</evidence>
<evidence type="ECO:0000256" key="4">
    <source>
        <dbReference type="ARBA" id="ARBA00023002"/>
    </source>
</evidence>
<dbReference type="GO" id="GO:0071949">
    <property type="term" value="F:FAD binding"/>
    <property type="evidence" value="ECO:0007669"/>
    <property type="project" value="InterPro"/>
</dbReference>
<dbReference type="InterPro" id="IPR002938">
    <property type="entry name" value="FAD-bd"/>
</dbReference>
<evidence type="ECO:0000256" key="2">
    <source>
        <dbReference type="ARBA" id="ARBA00022630"/>
    </source>
</evidence>
<evidence type="ECO:0000259" key="6">
    <source>
        <dbReference type="Pfam" id="PF01494"/>
    </source>
</evidence>
<dbReference type="SUPFAM" id="SSF51905">
    <property type="entry name" value="FAD/NAD(P)-binding domain"/>
    <property type="match status" value="1"/>
</dbReference>
<gene>
    <name evidence="7" type="ORF">T440DRAFT_484889</name>
</gene>
<protein>
    <submittedName>
        <fullName evidence="7">FAD/NAD(P)-binding domain-containing protein</fullName>
    </submittedName>
</protein>
<name>A0A6A7BPG2_9PLEO</name>
<proteinExistence type="inferred from homology"/>
<comment type="similarity">
    <text evidence="1">Belongs to the paxM FAD-dependent monooxygenase family.</text>
</comment>
<evidence type="ECO:0000256" key="3">
    <source>
        <dbReference type="ARBA" id="ARBA00022827"/>
    </source>
</evidence>